<proteinExistence type="predicted"/>
<dbReference type="Pfam" id="PF10076">
    <property type="entry name" value="Phage_Mu_Gp48"/>
    <property type="match status" value="1"/>
</dbReference>
<dbReference type="AlphaFoldDB" id="A0A1B9AMY7"/>
<dbReference type="RefSeq" id="WP_065411188.1">
    <property type="nucleotide sequence ID" value="NZ_MAYT01000027.1"/>
</dbReference>
<evidence type="ECO:0000313" key="2">
    <source>
        <dbReference type="Proteomes" id="UP000092578"/>
    </source>
</evidence>
<dbReference type="EMBL" id="MAYT01000027">
    <property type="protein sequence ID" value="OCA85219.1"/>
    <property type="molecule type" value="Genomic_DNA"/>
</dbReference>
<gene>
    <name evidence="1" type="ORF">A8F95_11125</name>
</gene>
<accession>A0A1B9AMY7</accession>
<dbReference type="InterPro" id="IPR018755">
    <property type="entry name" value="Phage_Mu_Gp48"/>
</dbReference>
<protein>
    <recommendedName>
        <fullName evidence="3">Phage portal protein</fullName>
    </recommendedName>
</protein>
<sequence length="180" mass="20308">MSSQEEILVDLPVIFRESPEFQEKARVEGMIYDRLERHIDDVLNNVFIDSATWGLSIMEQEFRIPTDINKPLDQRRSVLKAKKRGVGTVSASMIKSVAESFQNGSVDARAIQGESKILINFNDVYGIPPNLEDIKVALRKILPAHRVIEFQFKYLMIKEVAAMTLTELEATPLNKFAGGA</sequence>
<name>A0A1B9AMY7_9BACI</name>
<organism evidence="1 2">
    <name type="scientific">Pseudobacillus wudalianchiensis</name>
    <dbReference type="NCBI Taxonomy" id="1743143"/>
    <lineage>
        <taxon>Bacteria</taxon>
        <taxon>Bacillati</taxon>
        <taxon>Bacillota</taxon>
        <taxon>Bacilli</taxon>
        <taxon>Bacillales</taxon>
        <taxon>Bacillaceae</taxon>
        <taxon>Pseudobacillus</taxon>
    </lineage>
</organism>
<evidence type="ECO:0008006" key="3">
    <source>
        <dbReference type="Google" id="ProtNLM"/>
    </source>
</evidence>
<keyword evidence="2" id="KW-1185">Reference proteome</keyword>
<reference evidence="2" key="1">
    <citation type="submission" date="2016-05" db="EMBL/GenBank/DDBJ databases">
        <authorList>
            <person name="Liu B."/>
            <person name="Wang J."/>
            <person name="Zhu Y."/>
            <person name="Liu G."/>
            <person name="Chen Q."/>
            <person name="Chen Z."/>
            <person name="Lan J."/>
            <person name="Che J."/>
            <person name="Ge C."/>
            <person name="Shi H."/>
            <person name="Pan Z."/>
            <person name="Liu X."/>
        </authorList>
    </citation>
    <scope>NUCLEOTIDE SEQUENCE [LARGE SCALE GENOMIC DNA]</scope>
    <source>
        <strain evidence="2">FJAT-27215</strain>
    </source>
</reference>
<dbReference type="Proteomes" id="UP000092578">
    <property type="component" value="Unassembled WGS sequence"/>
</dbReference>
<evidence type="ECO:0000313" key="1">
    <source>
        <dbReference type="EMBL" id="OCA85219.1"/>
    </source>
</evidence>
<comment type="caution">
    <text evidence="1">The sequence shown here is derived from an EMBL/GenBank/DDBJ whole genome shotgun (WGS) entry which is preliminary data.</text>
</comment>